<dbReference type="InterPro" id="IPR050881">
    <property type="entry name" value="LL-DAP_aminotransferase"/>
</dbReference>
<name>A0A1H4IW12_9HYPH</name>
<dbReference type="SUPFAM" id="SSF53383">
    <property type="entry name" value="PLP-dependent transferases"/>
    <property type="match status" value="1"/>
</dbReference>
<dbReference type="InterPro" id="IPR015424">
    <property type="entry name" value="PyrdxlP-dep_Trfase"/>
</dbReference>
<evidence type="ECO:0000313" key="6">
    <source>
        <dbReference type="EMBL" id="SEB38249.1"/>
    </source>
</evidence>
<evidence type="ECO:0000259" key="5">
    <source>
        <dbReference type="Pfam" id="PF00155"/>
    </source>
</evidence>
<dbReference type="Gene3D" id="3.90.1150.10">
    <property type="entry name" value="Aspartate Aminotransferase, domain 1"/>
    <property type="match status" value="1"/>
</dbReference>
<keyword evidence="3 4" id="KW-0808">Transferase</keyword>
<dbReference type="NCBIfam" id="NF006604">
    <property type="entry name" value="PRK09148.1"/>
    <property type="match status" value="1"/>
</dbReference>
<dbReference type="Proteomes" id="UP000199064">
    <property type="component" value="Unassembled WGS sequence"/>
</dbReference>
<dbReference type="Pfam" id="PF00155">
    <property type="entry name" value="Aminotran_1_2"/>
    <property type="match status" value="1"/>
</dbReference>
<dbReference type="InterPro" id="IPR004838">
    <property type="entry name" value="NHTrfase_class1_PyrdxlP-BS"/>
</dbReference>
<accession>A0A1H4IW12</accession>
<evidence type="ECO:0000256" key="2">
    <source>
        <dbReference type="ARBA" id="ARBA00022576"/>
    </source>
</evidence>
<dbReference type="InterPro" id="IPR015422">
    <property type="entry name" value="PyrdxlP-dep_Trfase_small"/>
</dbReference>
<sequence length="405" mass="44700">MEEFHKIRRLPPYVFEQVNRLKASARSRGADIIDLGMGNPDLPTPQAIVDKLCDVVRDPRTHRYSSSRGIPGLRRAQAAYYERRFGVKLDPETQVVATLGSKEGFANMAQAITAPGDVVLCPNPTYPIHAFGFIMSGGVVRAIPAEPDANFIPALERAVRYSTPKPLALILNYPSNPTACMASLDFYRDVVTFARKNDLIILSDLAYSEIYFDGNPPPSVLEVPGAMDVTVEFTSMSKTFSMPGWRMGFAVGNERLIAALSRVKSYLDYGAFTPIQVAAAAALNSDGTEIEEVREVYRRRRDVLVESFGRAGWDVPPPPATMFAWVPIPDAYRELGSLEFSKLLVEKAEVAVAPGIGFGEFGDQHVRIALVENEHRIRQAARSIKRFLATAPENTDNVIPLGARR</sequence>
<feature type="domain" description="Aminotransferase class I/classII large" evidence="5">
    <location>
        <begin position="31"/>
        <end position="384"/>
    </location>
</feature>
<evidence type="ECO:0000313" key="7">
    <source>
        <dbReference type="Proteomes" id="UP000199064"/>
    </source>
</evidence>
<proteinExistence type="inferred from homology"/>
<dbReference type="PANTHER" id="PTHR42832:SF1">
    <property type="entry name" value="GLUTAMATE-PYRUVATE AMINOTRANSFERASE ALAC"/>
    <property type="match status" value="1"/>
</dbReference>
<dbReference type="InterPro" id="IPR004839">
    <property type="entry name" value="Aminotransferase_I/II_large"/>
</dbReference>
<dbReference type="GO" id="GO:0008483">
    <property type="term" value="F:transaminase activity"/>
    <property type="evidence" value="ECO:0007669"/>
    <property type="project" value="UniProtKB-KW"/>
</dbReference>
<evidence type="ECO:0000256" key="3">
    <source>
        <dbReference type="ARBA" id="ARBA00022679"/>
    </source>
</evidence>
<evidence type="ECO:0000256" key="4">
    <source>
        <dbReference type="RuleBase" id="RU000481"/>
    </source>
</evidence>
<comment type="cofactor">
    <cofactor evidence="1 4">
        <name>pyridoxal 5'-phosphate</name>
        <dbReference type="ChEBI" id="CHEBI:597326"/>
    </cofactor>
</comment>
<comment type="similarity">
    <text evidence="4">Belongs to the class-I pyridoxal-phosphate-dependent aminotransferase family.</text>
</comment>
<dbReference type="EMBL" id="FNSL01000001">
    <property type="protein sequence ID" value="SEB38249.1"/>
    <property type="molecule type" value="Genomic_DNA"/>
</dbReference>
<keyword evidence="7" id="KW-1185">Reference proteome</keyword>
<dbReference type="InterPro" id="IPR015421">
    <property type="entry name" value="PyrdxlP-dep_Trfase_major"/>
</dbReference>
<dbReference type="PROSITE" id="PS00105">
    <property type="entry name" value="AA_TRANSFER_CLASS_1"/>
    <property type="match status" value="1"/>
</dbReference>
<keyword evidence="2 4" id="KW-0032">Aminotransferase</keyword>
<organism evidence="6 7">
    <name type="scientific">Nitratireductor aquibiodomus</name>
    <dbReference type="NCBI Taxonomy" id="204799"/>
    <lineage>
        <taxon>Bacteria</taxon>
        <taxon>Pseudomonadati</taxon>
        <taxon>Pseudomonadota</taxon>
        <taxon>Alphaproteobacteria</taxon>
        <taxon>Hyphomicrobiales</taxon>
        <taxon>Phyllobacteriaceae</taxon>
        <taxon>Nitratireductor</taxon>
    </lineage>
</organism>
<dbReference type="EC" id="2.6.1.-" evidence="4"/>
<evidence type="ECO:0000256" key="1">
    <source>
        <dbReference type="ARBA" id="ARBA00001933"/>
    </source>
</evidence>
<protein>
    <recommendedName>
        <fullName evidence="4">Aminotransferase</fullName>
        <ecNumber evidence="4">2.6.1.-</ecNumber>
    </recommendedName>
</protein>
<dbReference type="CDD" id="cd00609">
    <property type="entry name" value="AAT_like"/>
    <property type="match status" value="1"/>
</dbReference>
<gene>
    <name evidence="6" type="ORF">SAMN05216452_0668</name>
</gene>
<dbReference type="GO" id="GO:0030170">
    <property type="term" value="F:pyridoxal phosphate binding"/>
    <property type="evidence" value="ECO:0007669"/>
    <property type="project" value="InterPro"/>
</dbReference>
<dbReference type="PANTHER" id="PTHR42832">
    <property type="entry name" value="AMINO ACID AMINOTRANSFERASE"/>
    <property type="match status" value="1"/>
</dbReference>
<dbReference type="Gene3D" id="3.40.640.10">
    <property type="entry name" value="Type I PLP-dependent aspartate aminotransferase-like (Major domain)"/>
    <property type="match status" value="1"/>
</dbReference>
<dbReference type="AlphaFoldDB" id="A0A1H4IW12"/>
<reference evidence="7" key="1">
    <citation type="submission" date="2016-10" db="EMBL/GenBank/DDBJ databases">
        <authorList>
            <person name="Varghese N."/>
            <person name="Submissions S."/>
        </authorList>
    </citation>
    <scope>NUCLEOTIDE SEQUENCE [LARGE SCALE GENOMIC DNA]</scope>
    <source>
        <strain evidence="7">ES.061</strain>
    </source>
</reference>